<keyword evidence="2" id="KW-0597">Phosphoprotein</keyword>
<feature type="region of interest" description="Disordered" evidence="3">
    <location>
        <begin position="387"/>
        <end position="418"/>
    </location>
</feature>
<protein>
    <submittedName>
        <fullName evidence="5">Amino acid adenylation domain-containing protein</fullName>
    </submittedName>
</protein>
<evidence type="ECO:0000313" key="5">
    <source>
        <dbReference type="EMBL" id="MFC7310690.1"/>
    </source>
</evidence>
<dbReference type="InterPro" id="IPR042099">
    <property type="entry name" value="ANL_N_sf"/>
</dbReference>
<feature type="compositionally biased region" description="Basic and acidic residues" evidence="3">
    <location>
        <begin position="387"/>
        <end position="404"/>
    </location>
</feature>
<gene>
    <name evidence="5" type="ORF">ACFQVC_41570</name>
</gene>
<dbReference type="Gene3D" id="3.40.50.12780">
    <property type="entry name" value="N-terminal domain of ligase-like"/>
    <property type="match status" value="1"/>
</dbReference>
<dbReference type="Pfam" id="PF00550">
    <property type="entry name" value="PP-binding"/>
    <property type="match status" value="1"/>
</dbReference>
<dbReference type="InterPro" id="IPR036736">
    <property type="entry name" value="ACP-like_sf"/>
</dbReference>
<dbReference type="Pfam" id="PF13193">
    <property type="entry name" value="AMP-binding_C"/>
    <property type="match status" value="1"/>
</dbReference>
<name>A0ABW2JYV1_9ACTN</name>
<dbReference type="InterPro" id="IPR020806">
    <property type="entry name" value="PKS_PP-bd"/>
</dbReference>
<dbReference type="SMART" id="SM00823">
    <property type="entry name" value="PKS_PP"/>
    <property type="match status" value="1"/>
</dbReference>
<dbReference type="InterPro" id="IPR009081">
    <property type="entry name" value="PP-bd_ACP"/>
</dbReference>
<evidence type="ECO:0000256" key="1">
    <source>
        <dbReference type="ARBA" id="ARBA00022450"/>
    </source>
</evidence>
<dbReference type="PROSITE" id="PS00455">
    <property type="entry name" value="AMP_BINDING"/>
    <property type="match status" value="1"/>
</dbReference>
<sequence>MNSAELVGELPGQFKPGAVPLTLEAIFKRVVERFPESVAVVDGRTRLTYRELDRRSDRLAQVLRVAGAGRDQRVGLCTERSTELVVGLLGILKAGAGYVPVDPSYPADRREYILDSSDATLVVADAASAGLIASRTVIPVDARPEDSRPDDAAAVPPQPDDAGLAYIIFTSGSSGQPKGVMIEHRNAVRLFTTTHPLFGFDENDVWCNFHSASFDFSVWEIWGALLFGGRLVMVDKETARDPKAFLELLGRERVTVLNQTPSAFRNLAAAEAQSAVELPALRYVVFGGERLDHRALAPWAERHGLDRPALINMYGITETTVHVTWQRITAADLTTDGPSPIGAPLPDLKVEIVDEAGRALPIGAEGRIQVAGPGLARGYLGDPRLTAERFPHRPGDERTGDHGSGDQGTTTRWYDSGDLGVQTSPGQYAYAGRADRQLKVRGYRIEPGEIESRIARHPDVRECVVGSADFAAGDPRLVAYVVPGTDPGDGKELTARLREHTAAALPGHMTPSAYVFIDAIPLTMNGKLDQEALDKLFKAKRPGRPAAATEAAASVEDELRTIWAGLLDTADAADIGDGDDFFDLGGTSFSLVQMVNQVNAHFQLSLKVGVLSRGATVAALADAVRNTVKEKQDD</sequence>
<organism evidence="5 6">
    <name type="scientific">Streptomyces monticola</name>
    <dbReference type="NCBI Taxonomy" id="2666263"/>
    <lineage>
        <taxon>Bacteria</taxon>
        <taxon>Bacillati</taxon>
        <taxon>Actinomycetota</taxon>
        <taxon>Actinomycetes</taxon>
        <taxon>Kitasatosporales</taxon>
        <taxon>Streptomycetaceae</taxon>
        <taxon>Streptomyces</taxon>
    </lineage>
</organism>
<dbReference type="Gene3D" id="1.10.1200.10">
    <property type="entry name" value="ACP-like"/>
    <property type="match status" value="1"/>
</dbReference>
<dbReference type="RefSeq" id="WP_381841689.1">
    <property type="nucleotide sequence ID" value="NZ_JBHTCF010000040.1"/>
</dbReference>
<dbReference type="InterPro" id="IPR025110">
    <property type="entry name" value="AMP-bd_C"/>
</dbReference>
<accession>A0ABW2JYV1</accession>
<dbReference type="EMBL" id="JBHTCF010000040">
    <property type="protein sequence ID" value="MFC7310690.1"/>
    <property type="molecule type" value="Genomic_DNA"/>
</dbReference>
<dbReference type="InterPro" id="IPR000873">
    <property type="entry name" value="AMP-dep_synth/lig_dom"/>
</dbReference>
<keyword evidence="6" id="KW-1185">Reference proteome</keyword>
<feature type="domain" description="Carrier" evidence="4">
    <location>
        <begin position="550"/>
        <end position="628"/>
    </location>
</feature>
<proteinExistence type="predicted"/>
<evidence type="ECO:0000256" key="3">
    <source>
        <dbReference type="SAM" id="MobiDB-lite"/>
    </source>
</evidence>
<dbReference type="InterPro" id="IPR010071">
    <property type="entry name" value="AA_adenyl_dom"/>
</dbReference>
<keyword evidence="1" id="KW-0596">Phosphopantetheine</keyword>
<dbReference type="InterPro" id="IPR045851">
    <property type="entry name" value="AMP-bd_C_sf"/>
</dbReference>
<evidence type="ECO:0000256" key="2">
    <source>
        <dbReference type="ARBA" id="ARBA00022553"/>
    </source>
</evidence>
<dbReference type="NCBIfam" id="TIGR01733">
    <property type="entry name" value="AA-adenyl-dom"/>
    <property type="match status" value="1"/>
</dbReference>
<dbReference type="Pfam" id="PF00501">
    <property type="entry name" value="AMP-binding"/>
    <property type="match status" value="1"/>
</dbReference>
<dbReference type="Proteomes" id="UP001596523">
    <property type="component" value="Unassembled WGS sequence"/>
</dbReference>
<dbReference type="InterPro" id="IPR020845">
    <property type="entry name" value="AMP-binding_CS"/>
</dbReference>
<dbReference type="PROSITE" id="PS50075">
    <property type="entry name" value="CARRIER"/>
    <property type="match status" value="1"/>
</dbReference>
<comment type="caution">
    <text evidence="5">The sequence shown here is derived from an EMBL/GenBank/DDBJ whole genome shotgun (WGS) entry which is preliminary data.</text>
</comment>
<dbReference type="CDD" id="cd17643">
    <property type="entry name" value="A_NRPS_Cytc1-like"/>
    <property type="match status" value="1"/>
</dbReference>
<dbReference type="SUPFAM" id="SSF47336">
    <property type="entry name" value="ACP-like"/>
    <property type="match status" value="1"/>
</dbReference>
<dbReference type="PANTHER" id="PTHR45527">
    <property type="entry name" value="NONRIBOSOMAL PEPTIDE SYNTHETASE"/>
    <property type="match status" value="1"/>
</dbReference>
<dbReference type="SUPFAM" id="SSF56801">
    <property type="entry name" value="Acetyl-CoA synthetase-like"/>
    <property type="match status" value="1"/>
</dbReference>
<reference evidence="6" key="1">
    <citation type="journal article" date="2019" name="Int. J. Syst. Evol. Microbiol.">
        <title>The Global Catalogue of Microorganisms (GCM) 10K type strain sequencing project: providing services to taxonomists for standard genome sequencing and annotation.</title>
        <authorList>
            <consortium name="The Broad Institute Genomics Platform"/>
            <consortium name="The Broad Institute Genome Sequencing Center for Infectious Disease"/>
            <person name="Wu L."/>
            <person name="Ma J."/>
        </authorList>
    </citation>
    <scope>NUCLEOTIDE SEQUENCE [LARGE SCALE GENOMIC DNA]</scope>
    <source>
        <strain evidence="6">SYNS20</strain>
    </source>
</reference>
<dbReference type="Gene3D" id="3.30.300.30">
    <property type="match status" value="1"/>
</dbReference>
<evidence type="ECO:0000259" key="4">
    <source>
        <dbReference type="PROSITE" id="PS50075"/>
    </source>
</evidence>
<dbReference type="PANTHER" id="PTHR45527:SF14">
    <property type="entry name" value="PLIPASTATIN SYNTHASE SUBUNIT B"/>
    <property type="match status" value="1"/>
</dbReference>
<evidence type="ECO:0000313" key="6">
    <source>
        <dbReference type="Proteomes" id="UP001596523"/>
    </source>
</evidence>